<proteinExistence type="predicted"/>
<evidence type="ECO:0000313" key="2">
    <source>
        <dbReference type="Proteomes" id="UP000004810"/>
    </source>
</evidence>
<gene>
    <name evidence="1" type="ORF">WUBG_01090</name>
</gene>
<sequence>MYFPPTILTIASHIAAAHMTLEGKVAAVALRIRTNRDVQSAPPVLVWTLSVTSTGWVGNFRSSSVQ</sequence>
<protein>
    <submittedName>
        <fullName evidence="1">Uncharacterized protein</fullName>
    </submittedName>
</protein>
<dbReference type="EMBL" id="ADBV01000231">
    <property type="protein sequence ID" value="EJW87999.1"/>
    <property type="molecule type" value="Genomic_DNA"/>
</dbReference>
<reference evidence="2" key="1">
    <citation type="submission" date="2012-08" db="EMBL/GenBank/DDBJ databases">
        <title>The Genome Sequence of Wuchereria bancrofti.</title>
        <authorList>
            <person name="Nutman T.B."/>
            <person name="Fink D.L."/>
            <person name="Russ C."/>
            <person name="Young S."/>
            <person name="Zeng Q."/>
            <person name="Koehrsen M."/>
            <person name="Alvarado L."/>
            <person name="Berlin A."/>
            <person name="Chapman S.B."/>
            <person name="Chen Z."/>
            <person name="Freedman E."/>
            <person name="Gellesch M."/>
            <person name="Goldberg J."/>
            <person name="Griggs A."/>
            <person name="Gujja S."/>
            <person name="Heilman E.R."/>
            <person name="Heiman D."/>
            <person name="Hepburn T."/>
            <person name="Howarth C."/>
            <person name="Jen D."/>
            <person name="Larson L."/>
            <person name="Lewis B."/>
            <person name="Mehta T."/>
            <person name="Park D."/>
            <person name="Pearson M."/>
            <person name="Roberts A."/>
            <person name="Saif S."/>
            <person name="Shea T."/>
            <person name="Shenoy N."/>
            <person name="Sisk P."/>
            <person name="Stolte C."/>
            <person name="Sykes S."/>
            <person name="Walk T."/>
            <person name="White J."/>
            <person name="Yandava C."/>
            <person name="Haas B."/>
            <person name="Henn M.R."/>
            <person name="Nusbaum C."/>
            <person name="Birren B."/>
        </authorList>
    </citation>
    <scope>NUCLEOTIDE SEQUENCE [LARGE SCALE GENOMIC DNA]</scope>
    <source>
        <strain evidence="2">NA</strain>
    </source>
</reference>
<name>J9FKU7_WUCBA</name>
<comment type="caution">
    <text evidence="1">The sequence shown here is derived from an EMBL/GenBank/DDBJ whole genome shotgun (WGS) entry which is preliminary data.</text>
</comment>
<dbReference type="Proteomes" id="UP000004810">
    <property type="component" value="Unassembled WGS sequence"/>
</dbReference>
<organism evidence="1 2">
    <name type="scientific">Wuchereria bancrofti</name>
    <dbReference type="NCBI Taxonomy" id="6293"/>
    <lineage>
        <taxon>Eukaryota</taxon>
        <taxon>Metazoa</taxon>
        <taxon>Ecdysozoa</taxon>
        <taxon>Nematoda</taxon>
        <taxon>Chromadorea</taxon>
        <taxon>Rhabditida</taxon>
        <taxon>Spirurina</taxon>
        <taxon>Spiruromorpha</taxon>
        <taxon>Filarioidea</taxon>
        <taxon>Onchocercidae</taxon>
        <taxon>Wuchereria</taxon>
    </lineage>
</organism>
<accession>J9FKU7</accession>
<dbReference type="AlphaFoldDB" id="J9FKU7"/>
<evidence type="ECO:0000313" key="1">
    <source>
        <dbReference type="EMBL" id="EJW87999.1"/>
    </source>
</evidence>